<dbReference type="InterPro" id="IPR000055">
    <property type="entry name" value="Restrct_endonuc_typeI_TRD"/>
</dbReference>
<dbReference type="SUPFAM" id="SSF116734">
    <property type="entry name" value="DNA methylase specificity domain"/>
    <property type="match status" value="1"/>
</dbReference>
<evidence type="ECO:0000259" key="4">
    <source>
        <dbReference type="Pfam" id="PF01420"/>
    </source>
</evidence>
<evidence type="ECO:0000256" key="2">
    <source>
        <dbReference type="ARBA" id="ARBA00022747"/>
    </source>
</evidence>
<keyword evidence="3" id="KW-0238">DNA-binding</keyword>
<evidence type="ECO:0000313" key="6">
    <source>
        <dbReference type="Proteomes" id="UP000013220"/>
    </source>
</evidence>
<feature type="domain" description="Type I restriction modification DNA specificity" evidence="4">
    <location>
        <begin position="180"/>
        <end position="332"/>
    </location>
</feature>
<dbReference type="AlphaFoldDB" id="N9TVX4"/>
<dbReference type="Pfam" id="PF01420">
    <property type="entry name" value="Methylase_S"/>
    <property type="match status" value="2"/>
</dbReference>
<accession>N9TVX4</accession>
<dbReference type="Proteomes" id="UP000013220">
    <property type="component" value="Unassembled WGS sequence"/>
</dbReference>
<dbReference type="EMBL" id="AORH01000005">
    <property type="protein sequence ID" value="ENY70269.1"/>
    <property type="molecule type" value="Genomic_DNA"/>
</dbReference>
<dbReference type="Gene3D" id="3.90.220.20">
    <property type="entry name" value="DNA methylase specificity domains"/>
    <property type="match status" value="2"/>
</dbReference>
<evidence type="ECO:0000256" key="3">
    <source>
        <dbReference type="ARBA" id="ARBA00023125"/>
    </source>
</evidence>
<comment type="similarity">
    <text evidence="1">Belongs to the type-I restriction system S methylase family.</text>
</comment>
<dbReference type="GO" id="GO:0009307">
    <property type="term" value="P:DNA restriction-modification system"/>
    <property type="evidence" value="ECO:0007669"/>
    <property type="project" value="UniProtKB-KW"/>
</dbReference>
<dbReference type="eggNOG" id="COG0732">
    <property type="taxonomic scope" value="Bacteria"/>
</dbReference>
<dbReference type="STRING" id="1188235.MBVG_0120"/>
<gene>
    <name evidence="5" type="ORF">MBVG_0120</name>
</gene>
<organism evidence="5 6">
    <name type="scientific">Mycoplasmopsis bovigenitalium 51080</name>
    <dbReference type="NCBI Taxonomy" id="1188235"/>
    <lineage>
        <taxon>Bacteria</taxon>
        <taxon>Bacillati</taxon>
        <taxon>Mycoplasmatota</taxon>
        <taxon>Mycoplasmoidales</taxon>
        <taxon>Metamycoplasmataceae</taxon>
        <taxon>Mycoplasmopsis</taxon>
    </lineage>
</organism>
<evidence type="ECO:0000256" key="1">
    <source>
        <dbReference type="ARBA" id="ARBA00010923"/>
    </source>
</evidence>
<keyword evidence="2" id="KW-0680">Restriction system</keyword>
<dbReference type="InterPro" id="IPR044946">
    <property type="entry name" value="Restrct_endonuc_typeI_TRD_sf"/>
</dbReference>
<feature type="domain" description="Type I restriction modification DNA specificity" evidence="4">
    <location>
        <begin position="2"/>
        <end position="154"/>
    </location>
</feature>
<comment type="caution">
    <text evidence="5">The sequence shown here is derived from an EMBL/GenBank/DDBJ whole genome shotgun (WGS) entry which is preliminary data.</text>
</comment>
<dbReference type="OrthoDB" id="400882at2"/>
<protein>
    <submittedName>
        <fullName evidence="5">Type II restriction modification system specificity subunit</fullName>
    </submittedName>
</protein>
<name>N9TVX4_9BACT</name>
<reference evidence="5 6" key="1">
    <citation type="journal article" date="2013" name="Genome Announc.">
        <title>Draft Genome Sequences of Mycoplasma alkalescens, Mycoplasma arginini, and Mycoplasma bovigenitalium, Three Species with Equivocal Pathogenic Status for Cattle.</title>
        <authorList>
            <person name="Manso-Silvan L."/>
            <person name="Tardy F."/>
            <person name="Baranowski E."/>
            <person name="Barre A."/>
            <person name="Blanchard A."/>
            <person name="Breton M."/>
            <person name="Couture C."/>
            <person name="Citti C."/>
            <person name="Dordet-Frisoni E."/>
            <person name="Dupuy V."/>
            <person name="Gaurivaud P."/>
            <person name="Jacob D."/>
            <person name="Lemaitre C."/>
            <person name="Nikolski M."/>
            <person name="Nouvel L.X."/>
            <person name="Poumarat F."/>
            <person name="Thebault P."/>
            <person name="Theil S."/>
            <person name="Thiaucourt F."/>
            <person name="Sirand-Pugnet P."/>
        </authorList>
    </citation>
    <scope>NUCLEOTIDE SEQUENCE [LARGE SCALE GENOMIC DNA]</scope>
    <source>
        <strain evidence="5 6">51080</strain>
    </source>
</reference>
<dbReference type="PATRIC" id="fig|1188235.3.peg.13"/>
<proteinExistence type="inferred from homology"/>
<keyword evidence="6" id="KW-1185">Reference proteome</keyword>
<evidence type="ECO:0000313" key="5">
    <source>
        <dbReference type="EMBL" id="ENY70269.1"/>
    </source>
</evidence>
<sequence length="354" mass="40962">MFKVTGTKSLDSNAIEFIDDGVNFVGRTFENNGIQGKIEKRMFEPNEPFTITATVIGNYKYVKFQKESYYCSQNINKLTPTDLIRKWNEKIAYFFVSNIQKFVSLYDYQQAGYKLDDIKNHSIQLPTKDGKIDFEFMESFIAELEAQHIAELEAYLKATGLNNYELSSDEKKSIDNFNNIKWVEYRIGDLFEISTTASFNIDKLVSGDEYDYVTRTSFNQGVLRKTGYVNKNNINKQGTWSLGLLQMDFFYRKNPWYAGQFVRKITPKMSLNYSLKLFFTAVLNKQKQKLMSVLVRDVDSTFLNGAIQLPTKDGKIDFEYIELFITAVQKQVIKDVVIYANNKISATKKVCNSK</sequence>
<dbReference type="GO" id="GO:0003677">
    <property type="term" value="F:DNA binding"/>
    <property type="evidence" value="ECO:0007669"/>
    <property type="project" value="UniProtKB-KW"/>
</dbReference>